<dbReference type="InterPro" id="IPR041698">
    <property type="entry name" value="Methyltransf_25"/>
</dbReference>
<dbReference type="RefSeq" id="WP_058515765.1">
    <property type="nucleotide sequence ID" value="NZ_CAAAIH010000001.1"/>
</dbReference>
<evidence type="ECO:0000259" key="2">
    <source>
        <dbReference type="Pfam" id="PF13649"/>
    </source>
</evidence>
<evidence type="ECO:0000256" key="1">
    <source>
        <dbReference type="ARBA" id="ARBA00022679"/>
    </source>
</evidence>
<dbReference type="PATRIC" id="fig|45074.5.peg.4166"/>
<comment type="caution">
    <text evidence="3">The sequence shown here is derived from an EMBL/GenBank/DDBJ whole genome shotgun (WGS) entry which is preliminary data.</text>
</comment>
<keyword evidence="4" id="KW-1185">Reference proteome</keyword>
<dbReference type="SUPFAM" id="SSF53335">
    <property type="entry name" value="S-adenosyl-L-methionine-dependent methyltransferases"/>
    <property type="match status" value="1"/>
</dbReference>
<organism evidence="3 4">
    <name type="scientific">Legionella santicrucis</name>
    <dbReference type="NCBI Taxonomy" id="45074"/>
    <lineage>
        <taxon>Bacteria</taxon>
        <taxon>Pseudomonadati</taxon>
        <taxon>Pseudomonadota</taxon>
        <taxon>Gammaproteobacteria</taxon>
        <taxon>Legionellales</taxon>
        <taxon>Legionellaceae</taxon>
        <taxon>Legionella</taxon>
    </lineage>
</organism>
<dbReference type="GO" id="GO:0008168">
    <property type="term" value="F:methyltransferase activity"/>
    <property type="evidence" value="ECO:0007669"/>
    <property type="project" value="UniProtKB-KW"/>
</dbReference>
<sequence length="251" mass="28702">MKKLGTYQSLCTEVYDLSKPTAPQDDYSFYRSYAMEANGRILEPMCGTGRFLLPLQEEGFDVYGFDASEAMLTRLDAKAKDMQIKPNVGHGFLEDLSQSQTYKLIFIPTGSFGLITGLEDIQKSIKAVYDHLDNQGCFVFEVETQYAVPKELNVWRGSRWRLPDGRKILLSQLAILDGEICYSLGKYELVEQVSVIQTEIEEYQIRIYYDTAFLTNLLFSAGFSEVRQVKAFDRTKSPDETDESIVFECRK</sequence>
<name>A0A0W0Y9V8_9GAMM</name>
<dbReference type="CDD" id="cd02440">
    <property type="entry name" value="AdoMet_MTases"/>
    <property type="match status" value="1"/>
</dbReference>
<keyword evidence="3" id="KW-0489">Methyltransferase</keyword>
<gene>
    <name evidence="3" type="ORF">Lsan_3881</name>
</gene>
<dbReference type="Proteomes" id="UP000054703">
    <property type="component" value="Unassembled WGS sequence"/>
</dbReference>
<reference evidence="3 4" key="1">
    <citation type="submission" date="2015-11" db="EMBL/GenBank/DDBJ databases">
        <title>Genomic analysis of 38 Legionella species identifies large and diverse effector repertoires.</title>
        <authorList>
            <person name="Burstein D."/>
            <person name="Amaro F."/>
            <person name="Zusman T."/>
            <person name="Lifshitz Z."/>
            <person name="Cohen O."/>
            <person name="Gilbert J.A."/>
            <person name="Pupko T."/>
            <person name="Shuman H.A."/>
            <person name="Segal G."/>
        </authorList>
    </citation>
    <scope>NUCLEOTIDE SEQUENCE [LARGE SCALE GENOMIC DNA]</scope>
    <source>
        <strain evidence="3 4">SC-63-C7</strain>
    </source>
</reference>
<protein>
    <submittedName>
        <fullName evidence="3">Methyltransferase</fullName>
    </submittedName>
</protein>
<dbReference type="Gene3D" id="2.20.25.110">
    <property type="entry name" value="S-adenosyl-L-methionine-dependent methyltransferases"/>
    <property type="match status" value="1"/>
</dbReference>
<dbReference type="GO" id="GO:0032259">
    <property type="term" value="P:methylation"/>
    <property type="evidence" value="ECO:0007669"/>
    <property type="project" value="UniProtKB-KW"/>
</dbReference>
<keyword evidence="1 3" id="KW-0808">Transferase</keyword>
<dbReference type="OrthoDB" id="9804312at2"/>
<dbReference type="AlphaFoldDB" id="A0A0W0Y9V8"/>
<dbReference type="EMBL" id="LNYU01000091">
    <property type="protein sequence ID" value="KTD53471.1"/>
    <property type="molecule type" value="Genomic_DNA"/>
</dbReference>
<proteinExistence type="predicted"/>
<evidence type="ECO:0000313" key="3">
    <source>
        <dbReference type="EMBL" id="KTD53471.1"/>
    </source>
</evidence>
<dbReference type="Gene3D" id="3.40.50.150">
    <property type="entry name" value="Vaccinia Virus protein VP39"/>
    <property type="match status" value="1"/>
</dbReference>
<dbReference type="PANTHER" id="PTHR43861">
    <property type="entry name" value="TRANS-ACONITATE 2-METHYLTRANSFERASE-RELATED"/>
    <property type="match status" value="1"/>
</dbReference>
<feature type="domain" description="Methyltransferase" evidence="2">
    <location>
        <begin position="41"/>
        <end position="136"/>
    </location>
</feature>
<dbReference type="InterPro" id="IPR029063">
    <property type="entry name" value="SAM-dependent_MTases_sf"/>
</dbReference>
<accession>A0A0W0Y9V8</accession>
<dbReference type="Pfam" id="PF13649">
    <property type="entry name" value="Methyltransf_25"/>
    <property type="match status" value="1"/>
</dbReference>
<dbReference type="STRING" id="45074.Lsan_3881"/>
<evidence type="ECO:0000313" key="4">
    <source>
        <dbReference type="Proteomes" id="UP000054703"/>
    </source>
</evidence>